<organism evidence="1 2">
    <name type="scientific">Planoprotostelium fungivorum</name>
    <dbReference type="NCBI Taxonomy" id="1890364"/>
    <lineage>
        <taxon>Eukaryota</taxon>
        <taxon>Amoebozoa</taxon>
        <taxon>Evosea</taxon>
        <taxon>Variosea</taxon>
        <taxon>Cavosteliida</taxon>
        <taxon>Cavosteliaceae</taxon>
        <taxon>Planoprotostelium</taxon>
    </lineage>
</organism>
<sequence length="102" mass="11515">MLDLTYIEITHKDEDDDYTEELFSPCFMLAATHSSLRVIHSVYKLGHFFEDQYTSFNLLVYLAGAYSLKYPQNISQGVGTDLVIVIAIDFVHGALYSLEANG</sequence>
<evidence type="ECO:0000313" key="2">
    <source>
        <dbReference type="Proteomes" id="UP000241769"/>
    </source>
</evidence>
<dbReference type="AlphaFoldDB" id="A0A2P6NYW4"/>
<evidence type="ECO:0000313" key="1">
    <source>
        <dbReference type="EMBL" id="PRP89145.1"/>
    </source>
</evidence>
<reference evidence="1 2" key="1">
    <citation type="journal article" date="2018" name="Genome Biol. Evol.">
        <title>Multiple Roots of Fruiting Body Formation in Amoebozoa.</title>
        <authorList>
            <person name="Hillmann F."/>
            <person name="Forbes G."/>
            <person name="Novohradska S."/>
            <person name="Ferling I."/>
            <person name="Riege K."/>
            <person name="Groth M."/>
            <person name="Westermann M."/>
            <person name="Marz M."/>
            <person name="Spaller T."/>
            <person name="Winckler T."/>
            <person name="Schaap P."/>
            <person name="Glockner G."/>
        </authorList>
    </citation>
    <scope>NUCLEOTIDE SEQUENCE [LARGE SCALE GENOMIC DNA]</scope>
    <source>
        <strain evidence="1 2">Jena</strain>
    </source>
</reference>
<dbReference type="Proteomes" id="UP000241769">
    <property type="component" value="Unassembled WGS sequence"/>
</dbReference>
<comment type="caution">
    <text evidence="1">The sequence shown here is derived from an EMBL/GenBank/DDBJ whole genome shotgun (WGS) entry which is preliminary data.</text>
</comment>
<gene>
    <name evidence="1" type="ORF">PROFUN_01865</name>
</gene>
<protein>
    <submittedName>
        <fullName evidence="1">Uncharacterized protein</fullName>
    </submittedName>
</protein>
<dbReference type="EMBL" id="MDYQ01000005">
    <property type="protein sequence ID" value="PRP89145.1"/>
    <property type="molecule type" value="Genomic_DNA"/>
</dbReference>
<keyword evidence="2" id="KW-1185">Reference proteome</keyword>
<proteinExistence type="predicted"/>
<name>A0A2P6NYW4_9EUKA</name>
<accession>A0A2P6NYW4</accession>
<dbReference type="InParanoid" id="A0A2P6NYW4"/>